<keyword evidence="3" id="KW-1185">Reference proteome</keyword>
<feature type="non-terminal residue" evidence="2">
    <location>
        <position position="1"/>
    </location>
</feature>
<protein>
    <submittedName>
        <fullName evidence="2">Uncharacterized protein</fullName>
    </submittedName>
</protein>
<evidence type="ECO:0000313" key="3">
    <source>
        <dbReference type="Proteomes" id="UP000265520"/>
    </source>
</evidence>
<accession>A0A392U749</accession>
<keyword evidence="1" id="KW-0812">Transmembrane</keyword>
<keyword evidence="1" id="KW-1133">Transmembrane helix</keyword>
<dbReference type="Proteomes" id="UP000265520">
    <property type="component" value="Unassembled WGS sequence"/>
</dbReference>
<proteinExistence type="predicted"/>
<dbReference type="EMBL" id="LXQA010719770">
    <property type="protein sequence ID" value="MCI67575.1"/>
    <property type="molecule type" value="Genomic_DNA"/>
</dbReference>
<feature type="transmembrane region" description="Helical" evidence="1">
    <location>
        <begin position="14"/>
        <end position="38"/>
    </location>
</feature>
<organism evidence="2 3">
    <name type="scientific">Trifolium medium</name>
    <dbReference type="NCBI Taxonomy" id="97028"/>
    <lineage>
        <taxon>Eukaryota</taxon>
        <taxon>Viridiplantae</taxon>
        <taxon>Streptophyta</taxon>
        <taxon>Embryophyta</taxon>
        <taxon>Tracheophyta</taxon>
        <taxon>Spermatophyta</taxon>
        <taxon>Magnoliopsida</taxon>
        <taxon>eudicotyledons</taxon>
        <taxon>Gunneridae</taxon>
        <taxon>Pentapetalae</taxon>
        <taxon>rosids</taxon>
        <taxon>fabids</taxon>
        <taxon>Fabales</taxon>
        <taxon>Fabaceae</taxon>
        <taxon>Papilionoideae</taxon>
        <taxon>50 kb inversion clade</taxon>
        <taxon>NPAAA clade</taxon>
        <taxon>Hologalegina</taxon>
        <taxon>IRL clade</taxon>
        <taxon>Trifolieae</taxon>
        <taxon>Trifolium</taxon>
    </lineage>
</organism>
<reference evidence="2 3" key="1">
    <citation type="journal article" date="2018" name="Front. Plant Sci.">
        <title>Red Clover (Trifolium pratense) and Zigzag Clover (T. medium) - A Picture of Genomic Similarities and Differences.</title>
        <authorList>
            <person name="Dluhosova J."/>
            <person name="Istvanek J."/>
            <person name="Nedelnik J."/>
            <person name="Repkova J."/>
        </authorList>
    </citation>
    <scope>NUCLEOTIDE SEQUENCE [LARGE SCALE GENOMIC DNA]</scope>
    <source>
        <strain evidence="3">cv. 10/8</strain>
        <tissue evidence="2">Leaf</tissue>
    </source>
</reference>
<evidence type="ECO:0000313" key="2">
    <source>
        <dbReference type="EMBL" id="MCI67575.1"/>
    </source>
</evidence>
<keyword evidence="1" id="KW-0472">Membrane</keyword>
<name>A0A392U749_9FABA</name>
<sequence>CGESSYETRGFERVFFIVVVVGGCGGGGGGVVLFVVLVECGEREI</sequence>
<comment type="caution">
    <text evidence="2">The sequence shown here is derived from an EMBL/GenBank/DDBJ whole genome shotgun (WGS) entry which is preliminary data.</text>
</comment>
<dbReference type="AlphaFoldDB" id="A0A392U749"/>
<evidence type="ECO:0000256" key="1">
    <source>
        <dbReference type="SAM" id="Phobius"/>
    </source>
</evidence>